<dbReference type="AlphaFoldDB" id="M5VI01"/>
<dbReference type="Proteomes" id="UP000006882">
    <property type="component" value="Chromosome G8"/>
</dbReference>
<evidence type="ECO:0000313" key="2">
    <source>
        <dbReference type="Proteomes" id="UP000006882"/>
    </source>
</evidence>
<gene>
    <name evidence="1" type="ORF">PRUPE_8G166500</name>
</gene>
<proteinExistence type="predicted"/>
<evidence type="ECO:0000313" key="1">
    <source>
        <dbReference type="EMBL" id="ONH92276.1"/>
    </source>
</evidence>
<keyword evidence="2" id="KW-1185">Reference proteome</keyword>
<dbReference type="Gramene" id="ONH92276">
    <property type="protein sequence ID" value="ONH92276"/>
    <property type="gene ID" value="PRUPE_8G166500"/>
</dbReference>
<organism evidence="1 2">
    <name type="scientific">Prunus persica</name>
    <name type="common">Peach</name>
    <name type="synonym">Amygdalus persica</name>
    <dbReference type="NCBI Taxonomy" id="3760"/>
    <lineage>
        <taxon>Eukaryota</taxon>
        <taxon>Viridiplantae</taxon>
        <taxon>Streptophyta</taxon>
        <taxon>Embryophyta</taxon>
        <taxon>Tracheophyta</taxon>
        <taxon>Spermatophyta</taxon>
        <taxon>Magnoliopsida</taxon>
        <taxon>eudicotyledons</taxon>
        <taxon>Gunneridae</taxon>
        <taxon>Pentapetalae</taxon>
        <taxon>rosids</taxon>
        <taxon>fabids</taxon>
        <taxon>Rosales</taxon>
        <taxon>Rosaceae</taxon>
        <taxon>Amygdaloideae</taxon>
        <taxon>Amygdaleae</taxon>
        <taxon>Prunus</taxon>
    </lineage>
</organism>
<sequence>MGTYDSMDLLLADWCWGIVIIHVRIWGESVLLYSDFVRVLSGITSFRVETDNSCPINTGIYTFFHMSIYASFEKCMKMPDNMWNCYYQFYVHSEVPKGRCGPHADRSHVIGKWKLI</sequence>
<reference evidence="1 2" key="1">
    <citation type="journal article" date="2013" name="Nat. Genet.">
        <title>The high-quality draft genome of peach (Prunus persica) identifies unique patterns of genetic diversity, domestication and genome evolution.</title>
        <authorList>
            <consortium name="International Peach Genome Initiative"/>
            <person name="Verde I."/>
            <person name="Abbott A.G."/>
            <person name="Scalabrin S."/>
            <person name="Jung S."/>
            <person name="Shu S."/>
            <person name="Marroni F."/>
            <person name="Zhebentyayeva T."/>
            <person name="Dettori M.T."/>
            <person name="Grimwood J."/>
            <person name="Cattonaro F."/>
            <person name="Zuccolo A."/>
            <person name="Rossini L."/>
            <person name="Jenkins J."/>
            <person name="Vendramin E."/>
            <person name="Meisel L.A."/>
            <person name="Decroocq V."/>
            <person name="Sosinski B."/>
            <person name="Prochnik S."/>
            <person name="Mitros T."/>
            <person name="Policriti A."/>
            <person name="Cipriani G."/>
            <person name="Dondini L."/>
            <person name="Ficklin S."/>
            <person name="Goodstein D.M."/>
            <person name="Xuan P."/>
            <person name="Del Fabbro C."/>
            <person name="Aramini V."/>
            <person name="Copetti D."/>
            <person name="Gonzalez S."/>
            <person name="Horner D.S."/>
            <person name="Falchi R."/>
            <person name="Lucas S."/>
            <person name="Mica E."/>
            <person name="Maldonado J."/>
            <person name="Lazzari B."/>
            <person name="Bielenberg D."/>
            <person name="Pirona R."/>
            <person name="Miculan M."/>
            <person name="Barakat A."/>
            <person name="Testolin R."/>
            <person name="Stella A."/>
            <person name="Tartarini S."/>
            <person name="Tonutti P."/>
            <person name="Arus P."/>
            <person name="Orellana A."/>
            <person name="Wells C."/>
            <person name="Main D."/>
            <person name="Vizzotto G."/>
            <person name="Silva H."/>
            <person name="Salamini F."/>
            <person name="Schmutz J."/>
            <person name="Morgante M."/>
            <person name="Rokhsar D.S."/>
        </authorList>
    </citation>
    <scope>NUCLEOTIDE SEQUENCE [LARGE SCALE GENOMIC DNA]</scope>
    <source>
        <strain evidence="2">cv. Nemared</strain>
    </source>
</reference>
<dbReference type="HOGENOM" id="CLU_2101125_0_0_1"/>
<name>M5VI01_PRUPE</name>
<protein>
    <submittedName>
        <fullName evidence="1">Uncharacterized protein</fullName>
    </submittedName>
</protein>
<dbReference type="EMBL" id="CM007658">
    <property type="protein sequence ID" value="ONH92276.1"/>
    <property type="molecule type" value="Genomic_DNA"/>
</dbReference>
<accession>M5VI01</accession>